<feature type="compositionally biased region" description="Basic residues" evidence="2">
    <location>
        <begin position="10"/>
        <end position="20"/>
    </location>
</feature>
<dbReference type="Proteomes" id="UP000014760">
    <property type="component" value="Unassembled WGS sequence"/>
</dbReference>
<evidence type="ECO:0000256" key="1">
    <source>
        <dbReference type="SAM" id="Coils"/>
    </source>
</evidence>
<evidence type="ECO:0000313" key="4">
    <source>
        <dbReference type="Proteomes" id="UP000014760"/>
    </source>
</evidence>
<accession>X1ZK34</accession>
<reference evidence="4" key="1">
    <citation type="submission" date="2012-12" db="EMBL/GenBank/DDBJ databases">
        <authorList>
            <person name="Hellsten U."/>
            <person name="Grimwood J."/>
            <person name="Chapman J.A."/>
            <person name="Shapiro H."/>
            <person name="Aerts A."/>
            <person name="Otillar R.P."/>
            <person name="Terry A.Y."/>
            <person name="Boore J.L."/>
            <person name="Simakov O."/>
            <person name="Marletaz F."/>
            <person name="Cho S.-J."/>
            <person name="Edsinger-Gonzales E."/>
            <person name="Havlak P."/>
            <person name="Kuo D.-H."/>
            <person name="Larsson T."/>
            <person name="Lv J."/>
            <person name="Arendt D."/>
            <person name="Savage R."/>
            <person name="Osoegawa K."/>
            <person name="de Jong P."/>
            <person name="Lindberg D.R."/>
            <person name="Seaver E.C."/>
            <person name="Weisblat D.A."/>
            <person name="Putnam N.H."/>
            <person name="Grigoriev I.V."/>
            <person name="Rokhsar D.S."/>
        </authorList>
    </citation>
    <scope>NUCLEOTIDE SEQUENCE</scope>
    <source>
        <strain evidence="4">I ESC-2004</strain>
    </source>
</reference>
<evidence type="ECO:0000313" key="3">
    <source>
        <dbReference type="EnsemblMetazoa" id="CapteP187267"/>
    </source>
</evidence>
<proteinExistence type="predicted"/>
<name>X1ZK34_CAPTE</name>
<dbReference type="AlphaFoldDB" id="X1ZK34"/>
<dbReference type="HOGENOM" id="CLU_100735_0_0_1"/>
<feature type="coiled-coil region" evidence="1">
    <location>
        <begin position="30"/>
        <end position="86"/>
    </location>
</feature>
<sequence>MTGEREKRAVARSKNRRHKSAQTQLPDRTLLEYARERQAVEKKVLEEERKGLEEEKMKIEEERKRLAVEKVQVEKMRNEMDQKTKTQSRHSPVSHSHPVTNYHLQTAQTNPGICLIIEIHSEGNIKVVIKNASVRPSGLWYLVSNEGLRKGCLPQQLMLYPEFSTMTEGKVDDLVEYFKEVLNKENYEELHLPFSENVRPPLEEALVKMSELFTLERSFSLRSHTLAPKAFLTTLEAMLATVQKQ</sequence>
<dbReference type="EMBL" id="AMQN01000101">
    <property type="status" value="NOT_ANNOTATED_CDS"/>
    <property type="molecule type" value="Genomic_DNA"/>
</dbReference>
<evidence type="ECO:0000256" key="2">
    <source>
        <dbReference type="SAM" id="MobiDB-lite"/>
    </source>
</evidence>
<dbReference type="EnsemblMetazoa" id="CapteT187267">
    <property type="protein sequence ID" value="CapteP187267"/>
    <property type="gene ID" value="CapteG187267"/>
</dbReference>
<reference evidence="4" key="2">
    <citation type="journal article" date="2013" name="Nature">
        <title>Insights into bilaterian evolution from three spiralian genomes.</title>
        <authorList>
            <person name="Simakov O."/>
            <person name="Marletaz F."/>
            <person name="Cho S.J."/>
            <person name="Edsinger-Gonzales E."/>
            <person name="Havlak P."/>
            <person name="Hellsten U."/>
            <person name="Kuo D.H."/>
            <person name="Larsson T."/>
            <person name="Lv J."/>
            <person name="Arendt D."/>
            <person name="Savage R."/>
            <person name="Osoegawa K."/>
            <person name="de Jong P."/>
            <person name="Grimwood J."/>
            <person name="Chapman J.A."/>
            <person name="Shapiro H."/>
            <person name="Aerts A."/>
            <person name="Otillar R.P."/>
            <person name="Terry A.Y."/>
            <person name="Boore J.L."/>
            <person name="Grigoriev I.V."/>
            <person name="Lindberg D.R."/>
            <person name="Seaver E.C."/>
            <person name="Weisblat D.A."/>
            <person name="Putnam N.H."/>
            <person name="Rokhsar D.S."/>
        </authorList>
    </citation>
    <scope>NUCLEOTIDE SEQUENCE</scope>
    <source>
        <strain evidence="4">I ESC-2004</strain>
    </source>
</reference>
<keyword evidence="1" id="KW-0175">Coiled coil</keyword>
<feature type="region of interest" description="Disordered" evidence="2">
    <location>
        <begin position="1"/>
        <end position="27"/>
    </location>
</feature>
<keyword evidence="4" id="KW-1185">Reference proteome</keyword>
<organism evidence="3 4">
    <name type="scientific">Capitella teleta</name>
    <name type="common">Polychaete worm</name>
    <dbReference type="NCBI Taxonomy" id="283909"/>
    <lineage>
        <taxon>Eukaryota</taxon>
        <taxon>Metazoa</taxon>
        <taxon>Spiralia</taxon>
        <taxon>Lophotrochozoa</taxon>
        <taxon>Annelida</taxon>
        <taxon>Polychaeta</taxon>
        <taxon>Sedentaria</taxon>
        <taxon>Scolecida</taxon>
        <taxon>Capitellidae</taxon>
        <taxon>Capitella</taxon>
    </lineage>
</organism>
<reference evidence="3" key="3">
    <citation type="submission" date="2015-06" db="UniProtKB">
        <authorList>
            <consortium name="EnsemblMetazoa"/>
        </authorList>
    </citation>
    <scope>IDENTIFICATION</scope>
</reference>
<protein>
    <submittedName>
        <fullName evidence="3">Uncharacterized protein</fullName>
    </submittedName>
</protein>